<feature type="region of interest" description="Disordered" evidence="1">
    <location>
        <begin position="39"/>
        <end position="94"/>
    </location>
</feature>
<evidence type="ECO:0000313" key="3">
    <source>
        <dbReference type="Proteomes" id="UP000594638"/>
    </source>
</evidence>
<protein>
    <submittedName>
        <fullName evidence="2">Uncharacterized protein</fullName>
    </submittedName>
</protein>
<feature type="compositionally biased region" description="Polar residues" evidence="1">
    <location>
        <begin position="46"/>
        <end position="66"/>
    </location>
</feature>
<feature type="compositionally biased region" description="Polar residues" evidence="1">
    <location>
        <begin position="84"/>
        <end position="94"/>
    </location>
</feature>
<dbReference type="AlphaFoldDB" id="A0A8S0VNN0"/>
<comment type="caution">
    <text evidence="2">The sequence shown here is derived from an EMBL/GenBank/DDBJ whole genome shotgun (WGS) entry which is preliminary data.</text>
</comment>
<feature type="region of interest" description="Disordered" evidence="1">
    <location>
        <begin position="158"/>
        <end position="188"/>
    </location>
</feature>
<organism evidence="2 3">
    <name type="scientific">Olea europaea subsp. europaea</name>
    <dbReference type="NCBI Taxonomy" id="158383"/>
    <lineage>
        <taxon>Eukaryota</taxon>
        <taxon>Viridiplantae</taxon>
        <taxon>Streptophyta</taxon>
        <taxon>Embryophyta</taxon>
        <taxon>Tracheophyta</taxon>
        <taxon>Spermatophyta</taxon>
        <taxon>Magnoliopsida</taxon>
        <taxon>eudicotyledons</taxon>
        <taxon>Gunneridae</taxon>
        <taxon>Pentapetalae</taxon>
        <taxon>asterids</taxon>
        <taxon>lamiids</taxon>
        <taxon>Lamiales</taxon>
        <taxon>Oleaceae</taxon>
        <taxon>Oleeae</taxon>
        <taxon>Olea</taxon>
    </lineage>
</organism>
<gene>
    <name evidence="2" type="ORF">OLEA9_A038069</name>
</gene>
<feature type="compositionally biased region" description="Basic residues" evidence="1">
    <location>
        <begin position="68"/>
        <end position="78"/>
    </location>
</feature>
<sequence length="188" mass="21339">MLLGDTPSLKISDTTLTRVLKGYRWELVVKEEDAHIQGKQEKARNQWESGTSHGNVGNVRFSSINRKPQGHKTYRSRPARGFGTSKSVGTTYSRSPIRRPLSRCDRVRKVVRECWCARRYSESQDGVKRTVLLRGARGLLAMVERRRLKERENLYTSAAAGKLGSQSRVSGRNKPGRHGCTCTQRHDE</sequence>
<evidence type="ECO:0000313" key="2">
    <source>
        <dbReference type="EMBL" id="CAA3033025.1"/>
    </source>
</evidence>
<dbReference type="Gramene" id="OE9A038069T1">
    <property type="protein sequence ID" value="OE9A038069C1"/>
    <property type="gene ID" value="OE9A038069"/>
</dbReference>
<reference evidence="2 3" key="1">
    <citation type="submission" date="2019-12" db="EMBL/GenBank/DDBJ databases">
        <authorList>
            <person name="Alioto T."/>
            <person name="Alioto T."/>
            <person name="Gomez Garrido J."/>
        </authorList>
    </citation>
    <scope>NUCLEOTIDE SEQUENCE [LARGE SCALE GENOMIC DNA]</scope>
</reference>
<dbReference type="EMBL" id="CACTIH010009782">
    <property type="protein sequence ID" value="CAA3033025.1"/>
    <property type="molecule type" value="Genomic_DNA"/>
</dbReference>
<keyword evidence="3" id="KW-1185">Reference proteome</keyword>
<name>A0A8S0VNN0_OLEEU</name>
<dbReference type="Proteomes" id="UP000594638">
    <property type="component" value="Unassembled WGS sequence"/>
</dbReference>
<accession>A0A8S0VNN0</accession>
<evidence type="ECO:0000256" key="1">
    <source>
        <dbReference type="SAM" id="MobiDB-lite"/>
    </source>
</evidence>
<proteinExistence type="predicted"/>